<feature type="transmembrane region" description="Helical" evidence="2">
    <location>
        <begin position="511"/>
        <end position="534"/>
    </location>
</feature>
<dbReference type="EMBL" id="HBGD01010024">
    <property type="protein sequence ID" value="CAD9084985.1"/>
    <property type="molecule type" value="Transcribed_RNA"/>
</dbReference>
<name>A0A7S1KVE6_9EUKA</name>
<feature type="transmembrane region" description="Helical" evidence="2">
    <location>
        <begin position="646"/>
        <end position="669"/>
    </location>
</feature>
<feature type="compositionally biased region" description="Polar residues" evidence="1">
    <location>
        <begin position="324"/>
        <end position="336"/>
    </location>
</feature>
<accession>A0A7S1KVE6</accession>
<dbReference type="AlphaFoldDB" id="A0A7S1KVE6"/>
<reference evidence="4" key="1">
    <citation type="submission" date="2021-01" db="EMBL/GenBank/DDBJ databases">
        <authorList>
            <person name="Corre E."/>
            <person name="Pelletier E."/>
            <person name="Niang G."/>
            <person name="Scheremetjew M."/>
            <person name="Finn R."/>
            <person name="Kale V."/>
            <person name="Holt S."/>
            <person name="Cochrane G."/>
            <person name="Meng A."/>
            <person name="Brown T."/>
            <person name="Cohen L."/>
        </authorList>
    </citation>
    <scope>NUCLEOTIDE SEQUENCE</scope>
    <source>
        <strain evidence="4">WS</strain>
    </source>
</reference>
<feature type="transmembrane region" description="Helical" evidence="2">
    <location>
        <begin position="230"/>
        <end position="248"/>
    </location>
</feature>
<protein>
    <recommendedName>
        <fullName evidence="3">Abscisic acid G-protein coupled receptor-like domain-containing protein</fullName>
    </recommendedName>
</protein>
<dbReference type="InterPro" id="IPR015672">
    <property type="entry name" value="GPHR/GTG"/>
</dbReference>
<evidence type="ECO:0000256" key="1">
    <source>
        <dbReference type="SAM" id="MobiDB-lite"/>
    </source>
</evidence>
<feature type="transmembrane region" description="Helical" evidence="2">
    <location>
        <begin position="180"/>
        <end position="202"/>
    </location>
</feature>
<keyword evidence="2" id="KW-0472">Membrane</keyword>
<organism evidence="4">
    <name type="scientific">Percolomonas cosmopolitus</name>
    <dbReference type="NCBI Taxonomy" id="63605"/>
    <lineage>
        <taxon>Eukaryota</taxon>
        <taxon>Discoba</taxon>
        <taxon>Heterolobosea</taxon>
        <taxon>Tetramitia</taxon>
        <taxon>Eutetramitia</taxon>
        <taxon>Percolomonadidae</taxon>
        <taxon>Percolomonas</taxon>
    </lineage>
</organism>
<dbReference type="PANTHER" id="PTHR15948:SF0">
    <property type="entry name" value="GOLGI PH REGULATOR A-RELATED"/>
    <property type="match status" value="1"/>
</dbReference>
<feature type="domain" description="Abscisic acid G-protein coupled receptor-like" evidence="3">
    <location>
        <begin position="502"/>
        <end position="668"/>
    </location>
</feature>
<sequence length="683" mass="77306">MTLLSRILASPRTLVPFISLLITFPLVYIYLTPRLLRKLFHVSRYPTTSSSEHKHADSFTQNSSINRFQQSYGKFTFAKRHKLPLHHADSTPVLHQSPSQQSTTLHISSISHHLFAFSISLSLCILLFVLLDVVIFSQEMENYSDIHDVSEGIYQGLRSSSTLSESQYAAVLVRIFMWRLFRFAMMVFISFLAPIVFCWNLVWKLIGKTRRAGIVADGQERKRHGVFKTLVLMICAILVYAMIVFLFLKVTNMFYWEKTDGIQLGGTGGIGVGASLDMPDPAAPTPGVEATAGDSYIRGLREAAVEGSVSSPPEEGDHPLKFTNEPSTTQQDTPINSTPDSYLSIALATIRPHIHNIDEKLFERIILLGFTLVATLTGMSSSQLPFKFLLSFCIVRHQELMDSMEFETLQQKMSRTERMMEERIRKLEKLQKDKASSDKASQSHGILSFFSRASSSILPLTTPSEATIDQTIAEIEALESLREDLYLDVQATKELQDQLAYRGTWFGKLSFVLGFIVSLWCCFRITLSVLNIAWDRRRHLDRDPIVAQLLALVSHKTGFDMVSLHHHATLVIIFLVILLSVRGLLLNVHRVFRKIFHSLSTNLIIQAFATLMPIYTLSLVMLFRIHLPKSNRAILSTVLESHHEQLFYSIFDRTFVIAAAVSLVAVCIISRFSRVPKTQSRDM</sequence>
<dbReference type="InterPro" id="IPR025969">
    <property type="entry name" value="ABA_GPCR_dom"/>
</dbReference>
<dbReference type="Pfam" id="PF12430">
    <property type="entry name" value="ABA_GPCR"/>
    <property type="match status" value="1"/>
</dbReference>
<feature type="transmembrane region" description="Helical" evidence="2">
    <location>
        <begin position="114"/>
        <end position="136"/>
    </location>
</feature>
<feature type="region of interest" description="Disordered" evidence="1">
    <location>
        <begin position="307"/>
        <end position="336"/>
    </location>
</feature>
<keyword evidence="2" id="KW-1133">Transmembrane helix</keyword>
<feature type="transmembrane region" description="Helical" evidence="2">
    <location>
        <begin position="13"/>
        <end position="31"/>
    </location>
</feature>
<feature type="transmembrane region" description="Helical" evidence="2">
    <location>
        <begin position="605"/>
        <end position="626"/>
    </location>
</feature>
<keyword evidence="2" id="KW-0812">Transmembrane</keyword>
<dbReference type="PANTHER" id="PTHR15948">
    <property type="entry name" value="G-PROTEIN COUPLED RECEPTOR 89-RELATED"/>
    <property type="match status" value="1"/>
</dbReference>
<gene>
    <name evidence="4" type="ORF">PCOS0759_LOCUS8239</name>
</gene>
<feature type="transmembrane region" description="Helical" evidence="2">
    <location>
        <begin position="564"/>
        <end position="585"/>
    </location>
</feature>
<evidence type="ECO:0000259" key="3">
    <source>
        <dbReference type="Pfam" id="PF12430"/>
    </source>
</evidence>
<proteinExistence type="predicted"/>
<evidence type="ECO:0000256" key="2">
    <source>
        <dbReference type="SAM" id="Phobius"/>
    </source>
</evidence>
<evidence type="ECO:0000313" key="4">
    <source>
        <dbReference type="EMBL" id="CAD9084985.1"/>
    </source>
</evidence>